<evidence type="ECO:0000313" key="3">
    <source>
        <dbReference type="Proteomes" id="UP001623330"/>
    </source>
</evidence>
<feature type="compositionally biased region" description="Acidic residues" evidence="1">
    <location>
        <begin position="83"/>
        <end position="93"/>
    </location>
</feature>
<evidence type="ECO:0000256" key="1">
    <source>
        <dbReference type="SAM" id="MobiDB-lite"/>
    </source>
</evidence>
<feature type="compositionally biased region" description="Basic and acidic residues" evidence="1">
    <location>
        <begin position="64"/>
        <end position="77"/>
    </location>
</feature>
<sequence>METVFDSELDEPLSLDSGDDFMNSMEGDEVLQPWDVTVEKSVGLQEVDLGAEIALVKQLKQLEESDDKSEQEQERGHGYQQEQEQEQADEVEAGWEEKRRRQVVVGQLRRSGTLESVPAGYIDEVVGEVFSDKYRDWHFITGSCNVDISGEVRDVLMLLRDYGVSSERVETLRQLKICDPQYDNMGSLLPVRQMLDDFQELYTTVVPHAPSIDTYCKIFILFILDRKVYDSYECDSVWCTCMLKVLRERITTKDFVRIYTTVVDPQNYFMHYRVLKLLPSIKEPLLEQIISPYSKDTLIKCFNTLLDNGQFKELLYFLLLVVGCNYIPFGANDTLNYFTTCVADIFDGSSSAPEISIIRNYLQMFITL</sequence>
<dbReference type="Pfam" id="PF08691">
    <property type="entry name" value="Nse5"/>
    <property type="match status" value="1"/>
</dbReference>
<accession>A0ABR4NSU8</accession>
<feature type="compositionally biased region" description="Acidic residues" evidence="1">
    <location>
        <begin position="1"/>
        <end position="19"/>
    </location>
</feature>
<keyword evidence="3" id="KW-1185">Reference proteome</keyword>
<dbReference type="EMBL" id="JBEVYD010000007">
    <property type="protein sequence ID" value="KAL3231426.1"/>
    <property type="molecule type" value="Genomic_DNA"/>
</dbReference>
<proteinExistence type="predicted"/>
<gene>
    <name evidence="2" type="ORF">RNJ44_00461</name>
</gene>
<feature type="region of interest" description="Disordered" evidence="1">
    <location>
        <begin position="1"/>
        <end position="28"/>
    </location>
</feature>
<feature type="region of interest" description="Disordered" evidence="1">
    <location>
        <begin position="64"/>
        <end position="93"/>
    </location>
</feature>
<name>A0ABR4NSU8_9SACH</name>
<comment type="caution">
    <text evidence="2">The sequence shown here is derived from an EMBL/GenBank/DDBJ whole genome shotgun (WGS) entry which is preliminary data.</text>
</comment>
<evidence type="ECO:0000313" key="2">
    <source>
        <dbReference type="EMBL" id="KAL3231426.1"/>
    </source>
</evidence>
<reference evidence="2 3" key="1">
    <citation type="submission" date="2024-05" db="EMBL/GenBank/DDBJ databases">
        <title>Long read based assembly of the Candida bracarensis genome reveals expanded adhesin content.</title>
        <authorList>
            <person name="Marcet-Houben M."/>
            <person name="Ksiezopolska E."/>
            <person name="Gabaldon T."/>
        </authorList>
    </citation>
    <scope>NUCLEOTIDE SEQUENCE [LARGE SCALE GENOMIC DNA]</scope>
    <source>
        <strain evidence="2 3">CBM6</strain>
    </source>
</reference>
<protein>
    <submittedName>
        <fullName evidence="2">Uncharacterized protein</fullName>
    </submittedName>
</protein>
<dbReference type="InterPro" id="IPR014803">
    <property type="entry name" value="DNA_repair_Nse5/Nse6"/>
</dbReference>
<dbReference type="Proteomes" id="UP001623330">
    <property type="component" value="Unassembled WGS sequence"/>
</dbReference>
<organism evidence="2 3">
    <name type="scientific">Nakaseomyces bracarensis</name>
    <dbReference type="NCBI Taxonomy" id="273131"/>
    <lineage>
        <taxon>Eukaryota</taxon>
        <taxon>Fungi</taxon>
        <taxon>Dikarya</taxon>
        <taxon>Ascomycota</taxon>
        <taxon>Saccharomycotina</taxon>
        <taxon>Saccharomycetes</taxon>
        <taxon>Saccharomycetales</taxon>
        <taxon>Saccharomycetaceae</taxon>
        <taxon>Nakaseomyces</taxon>
    </lineage>
</organism>